<keyword evidence="3" id="KW-0285">Flavoprotein</keyword>
<evidence type="ECO:0000256" key="1">
    <source>
        <dbReference type="ARBA" id="ARBA00001974"/>
    </source>
</evidence>
<dbReference type="InterPro" id="IPR050416">
    <property type="entry name" value="FAD-linked_Oxidoreductase"/>
</dbReference>
<evidence type="ECO:0008006" key="9">
    <source>
        <dbReference type="Google" id="ProtNLM"/>
    </source>
</evidence>
<keyword evidence="4" id="KW-0274">FAD</keyword>
<comment type="cofactor">
    <cofactor evidence="1">
        <name>FAD</name>
        <dbReference type="ChEBI" id="CHEBI:57692"/>
    </cofactor>
</comment>
<proteinExistence type="inferred from homology"/>
<dbReference type="PANTHER" id="PTHR42973:SF39">
    <property type="entry name" value="FAD-BINDING PCMH-TYPE DOMAIN-CONTAINING PROTEIN"/>
    <property type="match status" value="1"/>
</dbReference>
<dbReference type="SUPFAM" id="SSF56176">
    <property type="entry name" value="FAD-binding/transporter-associated domain-like"/>
    <property type="match status" value="1"/>
</dbReference>
<dbReference type="Gene3D" id="3.40.462.20">
    <property type="match status" value="1"/>
</dbReference>
<name>A0AA40DFK6_9PEZI</name>
<dbReference type="EMBL" id="JAULSY010000008">
    <property type="protein sequence ID" value="KAK0673214.1"/>
    <property type="molecule type" value="Genomic_DNA"/>
</dbReference>
<comment type="caution">
    <text evidence="7">The sequence shown here is derived from an EMBL/GenBank/DDBJ whole genome shotgun (WGS) entry which is preliminary data.</text>
</comment>
<dbReference type="InterPro" id="IPR006093">
    <property type="entry name" value="Oxy_OxRdtase_FAD_BS"/>
</dbReference>
<dbReference type="InterPro" id="IPR016169">
    <property type="entry name" value="FAD-bd_PCMH_sub2"/>
</dbReference>
<protein>
    <recommendedName>
        <fullName evidence="9">FAD-binding PCMH-type domain-containing protein</fullName>
    </recommendedName>
</protein>
<dbReference type="PANTHER" id="PTHR42973">
    <property type="entry name" value="BINDING OXIDOREDUCTASE, PUTATIVE (AFU_ORTHOLOGUE AFUA_1G17690)-RELATED"/>
    <property type="match status" value="1"/>
</dbReference>
<evidence type="ECO:0000313" key="7">
    <source>
        <dbReference type="EMBL" id="KAK0673214.1"/>
    </source>
</evidence>
<sequence>MPSLNPDPAPSAGADSNDNNNPGSGITAAPILLRTTTPEAEFNSAVFSRVFNQRRPDLSFSIPWQHFRQPYASCKPLTVSDVVACVDLARKEDKRIAIRSGGHSWACWSIRYDSILLDMVDFEGGVGSIRWEPEMGEGVNWGWACEYVVGVDVVTAGLEVLHLSETQDADLFYAARGAGPAFPAVVTRFYMKTLPLLPMWQSLYFFDIAHFKEVQEWLVKLSPTASPTLEIVLVSAFIPQSSPTPTLTAVFTSFAPSHTAALSALTPIHDSLPCAPSTSPDHPNRFCAPTSLPEEYAAQLAGNAAPGFRTRSDNAYLSNDLSPSQIAAALEPAFSTLPTKQSTALWFSMNPTSRRQLPENMMLSMQSDHYFSVYAVWEEEKDDEMCDGWVRGVFTNLENQEGTLAGSYLGDADFQFRKAGGKFWGEGRNNLRDVKAKWDREGRFCGLLEGHEAFGEGIRLGRNIYACETEREE</sequence>
<dbReference type="Proteomes" id="UP001174997">
    <property type="component" value="Unassembled WGS sequence"/>
</dbReference>
<evidence type="ECO:0000256" key="6">
    <source>
        <dbReference type="SAM" id="MobiDB-lite"/>
    </source>
</evidence>
<organism evidence="7 8">
    <name type="scientific">Cercophora samala</name>
    <dbReference type="NCBI Taxonomy" id="330535"/>
    <lineage>
        <taxon>Eukaryota</taxon>
        <taxon>Fungi</taxon>
        <taxon>Dikarya</taxon>
        <taxon>Ascomycota</taxon>
        <taxon>Pezizomycotina</taxon>
        <taxon>Sordariomycetes</taxon>
        <taxon>Sordariomycetidae</taxon>
        <taxon>Sordariales</taxon>
        <taxon>Lasiosphaeriaceae</taxon>
        <taxon>Cercophora</taxon>
    </lineage>
</organism>
<dbReference type="PROSITE" id="PS00862">
    <property type="entry name" value="OX2_COVAL_FAD"/>
    <property type="match status" value="1"/>
</dbReference>
<evidence type="ECO:0000256" key="3">
    <source>
        <dbReference type="ARBA" id="ARBA00022630"/>
    </source>
</evidence>
<dbReference type="GO" id="GO:0016491">
    <property type="term" value="F:oxidoreductase activity"/>
    <property type="evidence" value="ECO:0007669"/>
    <property type="project" value="UniProtKB-KW"/>
</dbReference>
<dbReference type="InterPro" id="IPR036318">
    <property type="entry name" value="FAD-bd_PCMH-like_sf"/>
</dbReference>
<gene>
    <name evidence="7" type="ORF">QBC41DRAFT_370607</name>
</gene>
<keyword evidence="5" id="KW-0560">Oxidoreductase</keyword>
<comment type="similarity">
    <text evidence="2">Belongs to the oxygen-dependent FAD-linked oxidoreductase family.</text>
</comment>
<dbReference type="GO" id="GO:0050660">
    <property type="term" value="F:flavin adenine dinucleotide binding"/>
    <property type="evidence" value="ECO:0007669"/>
    <property type="project" value="InterPro"/>
</dbReference>
<feature type="region of interest" description="Disordered" evidence="6">
    <location>
        <begin position="1"/>
        <end position="28"/>
    </location>
</feature>
<dbReference type="AlphaFoldDB" id="A0AA40DFK6"/>
<feature type="compositionally biased region" description="Polar residues" evidence="6">
    <location>
        <begin position="14"/>
        <end position="24"/>
    </location>
</feature>
<dbReference type="Gene3D" id="3.30.43.10">
    <property type="entry name" value="Uridine Diphospho-n-acetylenolpyruvylglucosamine Reductase, domain 2"/>
    <property type="match status" value="1"/>
</dbReference>
<dbReference type="Gene3D" id="3.30.465.10">
    <property type="match status" value="1"/>
</dbReference>
<keyword evidence="8" id="KW-1185">Reference proteome</keyword>
<evidence type="ECO:0000313" key="8">
    <source>
        <dbReference type="Proteomes" id="UP001174997"/>
    </source>
</evidence>
<reference evidence="7" key="1">
    <citation type="submission" date="2023-06" db="EMBL/GenBank/DDBJ databases">
        <title>Genome-scale phylogeny and comparative genomics of the fungal order Sordariales.</title>
        <authorList>
            <consortium name="Lawrence Berkeley National Laboratory"/>
            <person name="Hensen N."/>
            <person name="Bonometti L."/>
            <person name="Westerberg I."/>
            <person name="Brannstrom I.O."/>
            <person name="Guillou S."/>
            <person name="Cros-Aarteil S."/>
            <person name="Calhoun S."/>
            <person name="Haridas S."/>
            <person name="Kuo A."/>
            <person name="Mondo S."/>
            <person name="Pangilinan J."/>
            <person name="Riley R."/>
            <person name="Labutti K."/>
            <person name="Andreopoulos B."/>
            <person name="Lipzen A."/>
            <person name="Chen C."/>
            <person name="Yanf M."/>
            <person name="Daum C."/>
            <person name="Ng V."/>
            <person name="Clum A."/>
            <person name="Steindorff A."/>
            <person name="Ohm R."/>
            <person name="Martin F."/>
            <person name="Silar P."/>
            <person name="Natvig D."/>
            <person name="Lalanne C."/>
            <person name="Gautier V."/>
            <person name="Ament-Velasquez S.L."/>
            <person name="Kruys A."/>
            <person name="Hutchinson M.I."/>
            <person name="Powell A.J."/>
            <person name="Barry K."/>
            <person name="Miller A.N."/>
            <person name="Grigoriev I.V."/>
            <person name="Debuchy R."/>
            <person name="Gladieux P."/>
            <person name="Thoren M.H."/>
            <person name="Johannesson H."/>
        </authorList>
    </citation>
    <scope>NUCLEOTIDE SEQUENCE</scope>
    <source>
        <strain evidence="7">CBS 307.81</strain>
    </source>
</reference>
<dbReference type="InterPro" id="IPR016167">
    <property type="entry name" value="FAD-bd_PCMH_sub1"/>
</dbReference>
<evidence type="ECO:0000256" key="4">
    <source>
        <dbReference type="ARBA" id="ARBA00022827"/>
    </source>
</evidence>
<accession>A0AA40DFK6</accession>
<evidence type="ECO:0000256" key="2">
    <source>
        <dbReference type="ARBA" id="ARBA00005466"/>
    </source>
</evidence>
<evidence type="ECO:0000256" key="5">
    <source>
        <dbReference type="ARBA" id="ARBA00023002"/>
    </source>
</evidence>